<keyword evidence="4" id="KW-1185">Reference proteome</keyword>
<dbReference type="PANTHER" id="PTHR45775">
    <property type="entry name" value="RAD, GEM/KIR FAMILY MEMBER 2, ISOFORM C"/>
    <property type="match status" value="1"/>
</dbReference>
<sequence length="469" mass="52475">MNKPGTSQARKDPKIFGRKRSASIPASSPEALLLFPVLAPEKSLSSNSPTSHETSILRSVAPNHDARANNMGLLTNPDATASYRTDYHIHFHEDDIPEDFPTSPETLPRKAVDSNVLNDHSFQFASRHDRSLSFRNTQPQTEEENGFRRRGATMPTDSFHQFRERRRQRFLAGTRERSLSPNFSPLDHQEDDTYRLRNFTITSKGNVINRGDLLKHRSRSNLSVASTTSLNCQSCASTGTSGSSSWASPYKILMLGDVGVGKSTLVTQFMSSEYSNSSQDEVLEKPVSVLLDGEEYELIFIDHPIRADIMDPDDEVASSADAYVVVYSVADRDTFEKAIDILFCLRERGYTATQAVILVANKTDMVRSRDVTREEGRTVAISYECKYSETSALINHKVDDLLVGIVSQIRLKTQQLSDMGHMSPTTRVKKHKSKGYLHCPSGHRARGLFNKLFGKGNYKSKSCDNLQVL</sequence>
<dbReference type="SUPFAM" id="SSF52540">
    <property type="entry name" value="P-loop containing nucleoside triphosphate hydrolases"/>
    <property type="match status" value="1"/>
</dbReference>
<organism evidence="4 5">
    <name type="scientific">Limulus polyphemus</name>
    <name type="common">Atlantic horseshoe crab</name>
    <dbReference type="NCBI Taxonomy" id="6850"/>
    <lineage>
        <taxon>Eukaryota</taxon>
        <taxon>Metazoa</taxon>
        <taxon>Ecdysozoa</taxon>
        <taxon>Arthropoda</taxon>
        <taxon>Chelicerata</taxon>
        <taxon>Merostomata</taxon>
        <taxon>Xiphosura</taxon>
        <taxon>Limulidae</taxon>
        <taxon>Limulus</taxon>
    </lineage>
</organism>
<dbReference type="Gene3D" id="3.40.50.300">
    <property type="entry name" value="P-loop containing nucleotide triphosphate hydrolases"/>
    <property type="match status" value="1"/>
</dbReference>
<feature type="region of interest" description="Disordered" evidence="3">
    <location>
        <begin position="1"/>
        <end position="25"/>
    </location>
</feature>
<gene>
    <name evidence="5" type="primary">LOC106462260</name>
</gene>
<dbReference type="SMART" id="SM00173">
    <property type="entry name" value="RAS"/>
    <property type="match status" value="1"/>
</dbReference>
<dbReference type="PROSITE" id="PS51421">
    <property type="entry name" value="RAS"/>
    <property type="match status" value="1"/>
</dbReference>
<dbReference type="GeneID" id="106462260"/>
<dbReference type="SMART" id="SM00175">
    <property type="entry name" value="RAB"/>
    <property type="match status" value="1"/>
</dbReference>
<evidence type="ECO:0000313" key="4">
    <source>
        <dbReference type="Proteomes" id="UP000694941"/>
    </source>
</evidence>
<dbReference type="Pfam" id="PF00071">
    <property type="entry name" value="Ras"/>
    <property type="match status" value="1"/>
</dbReference>
<evidence type="ECO:0000256" key="1">
    <source>
        <dbReference type="ARBA" id="ARBA00008846"/>
    </source>
</evidence>
<reference evidence="5" key="1">
    <citation type="submission" date="2025-08" db="UniProtKB">
        <authorList>
            <consortium name="RefSeq"/>
        </authorList>
    </citation>
    <scope>IDENTIFICATION</scope>
    <source>
        <tissue evidence="5">Muscle</tissue>
    </source>
</reference>
<evidence type="ECO:0000256" key="2">
    <source>
        <dbReference type="ARBA" id="ARBA00022553"/>
    </source>
</evidence>
<accession>A0ABM1B9L3</accession>
<dbReference type="PANTHER" id="PTHR45775:SF6">
    <property type="entry name" value="RAD, GEM_KIR FAMILY MEMBER 2, ISOFORM C"/>
    <property type="match status" value="1"/>
</dbReference>
<proteinExistence type="inferred from homology"/>
<name>A0ABM1B9L3_LIMPO</name>
<dbReference type="Proteomes" id="UP000694941">
    <property type="component" value="Unplaced"/>
</dbReference>
<dbReference type="RefSeq" id="XP_013777614.1">
    <property type="nucleotide sequence ID" value="XM_013922160.2"/>
</dbReference>
<comment type="similarity">
    <text evidence="1">Belongs to the small GTPase superfamily. RGK family.</text>
</comment>
<evidence type="ECO:0000313" key="5">
    <source>
        <dbReference type="RefSeq" id="XP_013777614.1"/>
    </source>
</evidence>
<dbReference type="InterPro" id="IPR027417">
    <property type="entry name" value="P-loop_NTPase"/>
</dbReference>
<feature type="region of interest" description="Disordered" evidence="3">
    <location>
        <begin position="135"/>
        <end position="154"/>
    </location>
</feature>
<dbReference type="InterPro" id="IPR051641">
    <property type="entry name" value="RGK_GTP-binding_reg"/>
</dbReference>
<dbReference type="PRINTS" id="PR00449">
    <property type="entry name" value="RASTRNSFRMNG"/>
</dbReference>
<protein>
    <submittedName>
        <fullName evidence="5">GTP-binding protein GEM-like</fullName>
    </submittedName>
</protein>
<evidence type="ECO:0000256" key="3">
    <source>
        <dbReference type="SAM" id="MobiDB-lite"/>
    </source>
</evidence>
<keyword evidence="2" id="KW-0597">Phosphoprotein</keyword>
<dbReference type="PROSITE" id="PS51419">
    <property type="entry name" value="RAB"/>
    <property type="match status" value="1"/>
</dbReference>
<dbReference type="InterPro" id="IPR001806">
    <property type="entry name" value="Small_GTPase"/>
</dbReference>